<sequence length="1835" mass="207738">MMPLPQLLDGLGRGRPEVVQKAFSLHRRAFRLEFLSNLVGGASSLREEHVTRMAILFETIVNYFKKADKNPTFRLTVVNFTLEHIKALVHELESVKVAANSASIQQKKAVLELLNFHQNHFLSLKDQIASIPDAIPHQGRFVTLAHVHSSSAQSVLTQNLSSKTDEEVVRYSLLSSDAVACAKQVLFSRGGRSAAEVTEFFQSVADVFIIELLEKKKIDVAKDVLHNTDRDIWLSLKNICITSFNSNIRDYLALELNSIGLLEPAEIDVWKFLVLVEGSIKNNPDLKICLLEENLKLIKSSTTENQLELSISLLLTLPTSKRASLLSEIYFETLDGTLESMLIKDECWKFLLSNNRLEILIKWICVATQDSNQFHGKIDRLVTFLSSWNVTQEMIDFIPQSECSPVTENCLLDCLSKYGLYTTEESSDIHKLLQRTVRTGQVFEQWSEKIERLLVDLCVDCNMPDLLVSCGIRTDLQSTPWLELYSKCQALKDHIPQKEALRHCLEHSANFLKLTTADDHRLSLASLFLAEQPLCGADGAGEIQSTLDHYPHLLSFLLDRKENESVDISLQLLLKQKFYPGSSHPILKRESLCSMFKDEPEGIEIDFFHEPTMLLHGHNEVLHSQDFLRQGRPCHAAMFVLGEVIRNYGKPSRKLLKRAIVSAHELAFTNMTDQSVVSSCVAFIEMLGESSLTLRTHVGAVKQILIFSEACDDEEDKLSVTEPLLNKFMTKTQSVNAHDIFELLIHCLPLDMSLQGLAVQFARLHKLAIPRNFLVHCARNNDWITFLFFSQIYNYPLDVVKLLARQFQSVSLKEHLESFLSRYPAPGRTLSRSTTESLGHKISQSSMSDVPSSKECEAIPAEVATACLVTSGVKGSLFGVLLACHNCADPAEALLHSCVELPCPILAVLAEFYKVNAEAQLAAWLASWLPDEERINFECWQKNIPWPPEVMESLILRSLEMSRTNLLTGFKIFIPEHPLILVLEVLEEFPHQDVSQSAHALEKFKTCSTFENDQEIISGFWSLSNPLFIFNIGIKVLLNFLEHLSLAHEKRQFLDILSKSSIPLSEDTSLDLSKLLVALDILSNTQVEVNILNYLRNSEEELRLWTDKLLSLEMYKEASELSGNTFVISEQRLKFKRYLDDKYQDFRAFCSDCNLCLEEALVDPFEGFKFYEQCALDLKSNTDRWRALHFALKWLQQSKSNANQHEALTDKVELEMWLCCLERNDVKIYAALAEELQHSPLSSLCSKELLKDSFVLSEVFHSCDALCEEQRCASQLLDTLIEIGDIVSASRVHKFFQLNHQELEILLACIHLAEGKLKVEDIPSTWVSLSALKSTDVNCSPKRENAEYEKLRVLSVIQELSKQLKYGRDVGKQVAACYRLAINMGLPYGSIIAVSEPLKLLRSANFQTGICSSASDIMTALRMSPTERARFLSREIIAAISKGPASGDVKTYRLWGLDIEQHFQQLLELVPDPSLLGSELINMVNKLAPSDKNTPKEVLSTTVELLVYAHNCYAAGCTMEGISQVLRIVNNFAPVLKTRSEWALMVRLLTGIQRYTEMNYIFKMLKENDHFEFLLRKDSVKPLGFKLALLGWLRRECPDDTALLKMTAAHFQMHQQEGELWQKEGNDRLHDVVQQGLQNNQKTKGSLQMAMLDFSHASESYLQADMLNHAMTCAQQAELVALQLHFLSSSSDGSILQVIVLDSKSVAKLIVSTLSFNQALIVARAYNHRTDWAAALFYHCVSPGLSAEEYFLAWSSCMELTPAIVQNISYRLQRTTGVTRDMTSKMQWLLGHVMDMDVRYKIASELGLKDMVESLLQAPEVAYLKDTVWQRGYKR</sequence>
<evidence type="ECO:0000313" key="2">
    <source>
        <dbReference type="EMBL" id="KAJ1521625.1"/>
    </source>
</evidence>
<dbReference type="GO" id="GO:0007268">
    <property type="term" value="P:chemical synaptic transmission"/>
    <property type="evidence" value="ECO:0007669"/>
    <property type="project" value="TreeGrafter"/>
</dbReference>
<accession>A0AAV7XDT2</accession>
<dbReference type="Pfam" id="PF14649">
    <property type="entry name" value="Spatacsin_C"/>
    <property type="match status" value="1"/>
</dbReference>
<dbReference type="EMBL" id="JAPTSV010000013">
    <property type="protein sequence ID" value="KAJ1521625.1"/>
    <property type="molecule type" value="Genomic_DNA"/>
</dbReference>
<dbReference type="GO" id="GO:0030424">
    <property type="term" value="C:axon"/>
    <property type="evidence" value="ECO:0007669"/>
    <property type="project" value="TreeGrafter"/>
</dbReference>
<dbReference type="GO" id="GO:0045202">
    <property type="term" value="C:synapse"/>
    <property type="evidence" value="ECO:0007669"/>
    <property type="project" value="TreeGrafter"/>
</dbReference>
<dbReference type="GO" id="GO:0048489">
    <property type="term" value="P:synaptic vesicle transport"/>
    <property type="evidence" value="ECO:0007669"/>
    <property type="project" value="TreeGrafter"/>
</dbReference>
<gene>
    <name evidence="2" type="ORF">ONE63_003272</name>
</gene>
<keyword evidence="3" id="KW-1185">Reference proteome</keyword>
<protein>
    <recommendedName>
        <fullName evidence="1">Spatacsin C-terminal domain-containing protein</fullName>
    </recommendedName>
</protein>
<dbReference type="InterPro" id="IPR028103">
    <property type="entry name" value="Spatacsin"/>
</dbReference>
<dbReference type="PANTHER" id="PTHR13650:SF0">
    <property type="entry name" value="SPATACSIN"/>
    <property type="match status" value="1"/>
</dbReference>
<proteinExistence type="predicted"/>
<dbReference type="PANTHER" id="PTHR13650">
    <property type="entry name" value="SPATACSIN"/>
    <property type="match status" value="1"/>
</dbReference>
<organism evidence="2 3">
    <name type="scientific">Megalurothrips usitatus</name>
    <name type="common">bean blossom thrips</name>
    <dbReference type="NCBI Taxonomy" id="439358"/>
    <lineage>
        <taxon>Eukaryota</taxon>
        <taxon>Metazoa</taxon>
        <taxon>Ecdysozoa</taxon>
        <taxon>Arthropoda</taxon>
        <taxon>Hexapoda</taxon>
        <taxon>Insecta</taxon>
        <taxon>Pterygota</taxon>
        <taxon>Neoptera</taxon>
        <taxon>Paraneoptera</taxon>
        <taxon>Thysanoptera</taxon>
        <taxon>Terebrantia</taxon>
        <taxon>Thripoidea</taxon>
        <taxon>Thripidae</taxon>
        <taxon>Megalurothrips</taxon>
    </lineage>
</organism>
<dbReference type="GO" id="GO:0007409">
    <property type="term" value="P:axonogenesis"/>
    <property type="evidence" value="ECO:0007669"/>
    <property type="project" value="TreeGrafter"/>
</dbReference>
<evidence type="ECO:0000313" key="3">
    <source>
        <dbReference type="Proteomes" id="UP001075354"/>
    </source>
</evidence>
<reference evidence="2" key="1">
    <citation type="submission" date="2022-12" db="EMBL/GenBank/DDBJ databases">
        <title>Chromosome-level genome assembly of the bean flower thrips Megalurothrips usitatus.</title>
        <authorList>
            <person name="Ma L."/>
            <person name="Liu Q."/>
            <person name="Li H."/>
            <person name="Cai W."/>
        </authorList>
    </citation>
    <scope>NUCLEOTIDE SEQUENCE</scope>
    <source>
        <strain evidence="2">Cailab_2022a</strain>
    </source>
</reference>
<dbReference type="GO" id="GO:0005737">
    <property type="term" value="C:cytoplasm"/>
    <property type="evidence" value="ECO:0007669"/>
    <property type="project" value="TreeGrafter"/>
</dbReference>
<dbReference type="GO" id="GO:0030425">
    <property type="term" value="C:dendrite"/>
    <property type="evidence" value="ECO:0007669"/>
    <property type="project" value="TreeGrafter"/>
</dbReference>
<dbReference type="GO" id="GO:0008088">
    <property type="term" value="P:axo-dendritic transport"/>
    <property type="evidence" value="ECO:0007669"/>
    <property type="project" value="TreeGrafter"/>
</dbReference>
<dbReference type="Proteomes" id="UP001075354">
    <property type="component" value="Chromosome 13"/>
</dbReference>
<evidence type="ECO:0000259" key="1">
    <source>
        <dbReference type="Pfam" id="PF14649"/>
    </source>
</evidence>
<dbReference type="InterPro" id="IPR028107">
    <property type="entry name" value="Spatacsin_C_dom"/>
</dbReference>
<comment type="caution">
    <text evidence="2">The sequence shown here is derived from an EMBL/GenBank/DDBJ whole genome shotgun (WGS) entry which is preliminary data.</text>
</comment>
<feature type="domain" description="Spatacsin C-terminal" evidence="1">
    <location>
        <begin position="1475"/>
        <end position="1771"/>
    </location>
</feature>
<name>A0AAV7XDT2_9NEOP</name>